<organism evidence="1 2">
    <name type="scientific">Hyalangium minutum</name>
    <dbReference type="NCBI Taxonomy" id="394096"/>
    <lineage>
        <taxon>Bacteria</taxon>
        <taxon>Pseudomonadati</taxon>
        <taxon>Myxococcota</taxon>
        <taxon>Myxococcia</taxon>
        <taxon>Myxococcales</taxon>
        <taxon>Cystobacterineae</taxon>
        <taxon>Archangiaceae</taxon>
        <taxon>Hyalangium</taxon>
    </lineage>
</organism>
<gene>
    <name evidence="1" type="ORF">DB31_1021</name>
</gene>
<accession>A0A085WFT5</accession>
<dbReference type="EMBL" id="JMCB01000010">
    <property type="protein sequence ID" value="KFE66548.1"/>
    <property type="molecule type" value="Genomic_DNA"/>
</dbReference>
<protein>
    <recommendedName>
        <fullName evidence="3">Lipoprotein</fullName>
    </recommendedName>
</protein>
<dbReference type="OrthoDB" id="5382859at2"/>
<evidence type="ECO:0000313" key="2">
    <source>
        <dbReference type="Proteomes" id="UP000028725"/>
    </source>
</evidence>
<name>A0A085WFT5_9BACT</name>
<dbReference type="AlphaFoldDB" id="A0A085WFT5"/>
<reference evidence="1 2" key="1">
    <citation type="submission" date="2014-04" db="EMBL/GenBank/DDBJ databases">
        <title>Genome assembly of Hyalangium minutum DSM 14724.</title>
        <authorList>
            <person name="Sharma G."/>
            <person name="Subramanian S."/>
        </authorList>
    </citation>
    <scope>NUCLEOTIDE SEQUENCE [LARGE SCALE GENOMIC DNA]</scope>
    <source>
        <strain evidence="1 2">DSM 14724</strain>
    </source>
</reference>
<dbReference type="STRING" id="394096.DB31_1021"/>
<dbReference type="RefSeq" id="WP_052420246.1">
    <property type="nucleotide sequence ID" value="NZ_JMCB01000010.1"/>
</dbReference>
<evidence type="ECO:0000313" key="1">
    <source>
        <dbReference type="EMBL" id="KFE66548.1"/>
    </source>
</evidence>
<evidence type="ECO:0008006" key="3">
    <source>
        <dbReference type="Google" id="ProtNLM"/>
    </source>
</evidence>
<comment type="caution">
    <text evidence="1">The sequence shown here is derived from an EMBL/GenBank/DDBJ whole genome shotgun (WGS) entry which is preliminary data.</text>
</comment>
<dbReference type="Proteomes" id="UP000028725">
    <property type="component" value="Unassembled WGS sequence"/>
</dbReference>
<sequence length="234" mass="25198">MPRSSPRTPLPWLACALLTAACDWPPPPPKPVGECKGIYQGQNVTWPITLSSVKLPFTQLDGSTNAQLSLQYTTQGFKGLLGFGANILLMGEPQFEAVSSRTVKLIPRESQLVPEETSLVREWEGNVGQGQTGYLAPPGVPVEGSVTLERVTPDHTEGHFLYHYANGSELTCTFDVPDRLFDDGLDDGGGIGGCGTTAIDRWVLGPLGVARAWQAGSWDHVITCESVPEEEHGN</sequence>
<dbReference type="PROSITE" id="PS51257">
    <property type="entry name" value="PROKAR_LIPOPROTEIN"/>
    <property type="match status" value="1"/>
</dbReference>
<keyword evidence="2" id="KW-1185">Reference proteome</keyword>
<proteinExistence type="predicted"/>